<dbReference type="Proteomes" id="UP000299580">
    <property type="component" value="Chromosome"/>
</dbReference>
<evidence type="ECO:0000256" key="6">
    <source>
        <dbReference type="ARBA" id="ARBA00022927"/>
    </source>
</evidence>
<evidence type="ECO:0000256" key="10">
    <source>
        <dbReference type="SAM" id="MobiDB-lite"/>
    </source>
</evidence>
<dbReference type="GO" id="GO:0098046">
    <property type="term" value="C:type V protein secretion system complex"/>
    <property type="evidence" value="ECO:0007669"/>
    <property type="project" value="TreeGrafter"/>
</dbReference>
<dbReference type="GO" id="GO:0046819">
    <property type="term" value="P:protein secretion by the type V secretion system"/>
    <property type="evidence" value="ECO:0007669"/>
    <property type="project" value="TreeGrafter"/>
</dbReference>
<keyword evidence="7" id="KW-0406">Ion transport</keyword>
<evidence type="ECO:0000313" key="13">
    <source>
        <dbReference type="Proteomes" id="UP000299580"/>
    </source>
</evidence>
<dbReference type="GO" id="GO:0009279">
    <property type="term" value="C:cell outer membrane"/>
    <property type="evidence" value="ECO:0007669"/>
    <property type="project" value="UniProtKB-SubCell"/>
</dbReference>
<comment type="subcellular location">
    <subcellularLocation>
        <location evidence="1">Cell outer membrane</location>
    </subcellularLocation>
</comment>
<keyword evidence="4" id="KW-1134">Transmembrane beta strand</keyword>
<evidence type="ECO:0000256" key="1">
    <source>
        <dbReference type="ARBA" id="ARBA00004442"/>
    </source>
</evidence>
<keyword evidence="6" id="KW-0653">Protein transport</keyword>
<evidence type="ECO:0000256" key="4">
    <source>
        <dbReference type="ARBA" id="ARBA00022452"/>
    </source>
</evidence>
<dbReference type="InterPro" id="IPR027282">
    <property type="entry name" value="TPS"/>
</dbReference>
<reference evidence="12 13" key="1">
    <citation type="submission" date="2018-11" db="EMBL/GenBank/DDBJ databases">
        <title>Genome sequences of Brenneria nigrifluens and Brenneria rubrifaciens.</title>
        <authorList>
            <person name="Poret-Peterson A.T."/>
            <person name="McClean A.E."/>
            <person name="Kluepfel D.A."/>
        </authorList>
    </citation>
    <scope>NUCLEOTIDE SEQUENCE [LARGE SCALE GENOMIC DNA]</scope>
    <source>
        <strain evidence="12 13">6D370</strain>
    </source>
</reference>
<dbReference type="GO" id="GO:0008320">
    <property type="term" value="F:protein transmembrane transporter activity"/>
    <property type="evidence" value="ECO:0007669"/>
    <property type="project" value="TreeGrafter"/>
</dbReference>
<dbReference type="KEGG" id="brb:EH207_17230"/>
<dbReference type="FunFam" id="3.10.20.310:FF:000018">
    <property type="entry name" value="ShlB/FhaC/HecB family hemolysin secretion/activation protein"/>
    <property type="match status" value="1"/>
</dbReference>
<accession>A0A4P8QX56</accession>
<dbReference type="PANTHER" id="PTHR34597:SF3">
    <property type="entry name" value="OUTER MEMBRANE TRANSPORTER CDIB"/>
    <property type="match status" value="1"/>
</dbReference>
<dbReference type="Pfam" id="PF03865">
    <property type="entry name" value="ShlB"/>
    <property type="match status" value="1"/>
</dbReference>
<keyword evidence="13" id="KW-1185">Reference proteome</keyword>
<dbReference type="Gene3D" id="2.40.160.50">
    <property type="entry name" value="membrane protein fhac: a member of the omp85/tpsb transporter family"/>
    <property type="match status" value="1"/>
</dbReference>
<name>A0A4P8QX56_9GAMM</name>
<dbReference type="Pfam" id="PF17287">
    <property type="entry name" value="POTRA_3"/>
    <property type="match status" value="1"/>
</dbReference>
<dbReference type="PROSITE" id="PS51779">
    <property type="entry name" value="POTRA"/>
    <property type="match status" value="1"/>
</dbReference>
<evidence type="ECO:0000313" key="12">
    <source>
        <dbReference type="EMBL" id="QCR10089.1"/>
    </source>
</evidence>
<keyword evidence="5" id="KW-0812">Transmembrane</keyword>
<dbReference type="AlphaFoldDB" id="A0A4P8QX56"/>
<sequence>MTRIVTFIYLSFKINKLNNNGRAETAFLRHLLLTIYLPFFTFSTSAATPIDPSQIDNRQINQQQINQQERQHAQERQLTPRAPDVRLQPPSAFLTRLHFPVEMTPCFPIKKVDLQGTQDFPGWLPLQRLADQAVDRCLGAKGINLLMSVLQNRLIDHGYVTARVLAPPQDLKSGTLTLAIMPGDVRAVRLTPDSDNDIPLYSAFPAHEGDLLDLRDIEQGLENLQRLPNVQASMEIIPGEQPGESDIVITRRQEKMWRLGLSLDDSGTKSTGRYQGAATLSLDNPFSLSDLLYVSAGRDLHGQSGKSSRNYTAHYSVPFGYWMLGITGSNYDYRQTVAGLNEDYRYSGRSKNLNVQLSRVLHRSSSQKTSFTYDLLARETRNFINDTEVEVQRRQTAAWRLGLQHRHYIGQTTLDAGVSYQRGTRWFGARPAPEESVGDATALGKIFLFNAQLNAPFAIGSQTFRYNVQYLRQISNTPLTPQDQFAIGNRWTVRGFDGERTLNASRGWYVRNDLAWSTPLPNQELYLGADYGGVGGAGTEILVGHHLAGGVAGLRGYLLNTSYDLFAGVPFSKPDGFETDSATFGFNLNWSW</sequence>
<evidence type="ECO:0000256" key="3">
    <source>
        <dbReference type="ARBA" id="ARBA00022448"/>
    </source>
</evidence>
<dbReference type="Gene3D" id="3.10.20.310">
    <property type="entry name" value="membrane protein fhac"/>
    <property type="match status" value="1"/>
</dbReference>
<keyword evidence="3" id="KW-0813">Transport</keyword>
<gene>
    <name evidence="12" type="ORF">EH207_17230</name>
</gene>
<evidence type="ECO:0000256" key="9">
    <source>
        <dbReference type="ARBA" id="ARBA00023237"/>
    </source>
</evidence>
<dbReference type="PIRSF" id="PIRSF029745">
    <property type="entry name" value="FhaC"/>
    <property type="match status" value="1"/>
</dbReference>
<keyword evidence="8" id="KW-0472">Membrane</keyword>
<feature type="region of interest" description="Disordered" evidence="10">
    <location>
        <begin position="63"/>
        <end position="86"/>
    </location>
</feature>
<protein>
    <submittedName>
        <fullName evidence="12">ShlB/FhaC/HecB family hemolysin secretion/activation protein</fullName>
    </submittedName>
</protein>
<dbReference type="InterPro" id="IPR005565">
    <property type="entry name" value="Hemolysn_activator_HlyB_C"/>
</dbReference>
<dbReference type="Pfam" id="PF08479">
    <property type="entry name" value="POTRA_2"/>
    <property type="match status" value="1"/>
</dbReference>
<dbReference type="InterPro" id="IPR035251">
    <property type="entry name" value="ShlB_POTRA"/>
</dbReference>
<keyword evidence="9" id="KW-0998">Cell outer membrane</keyword>
<evidence type="ECO:0000256" key="5">
    <source>
        <dbReference type="ARBA" id="ARBA00022692"/>
    </source>
</evidence>
<proteinExistence type="inferred from homology"/>
<dbReference type="FunFam" id="2.40.160.50:FF:000009">
    <property type="entry name" value="Putative hemolysin activator protein"/>
    <property type="match status" value="1"/>
</dbReference>
<feature type="domain" description="POTRA" evidence="11">
    <location>
        <begin position="107"/>
        <end position="183"/>
    </location>
</feature>
<dbReference type="InterPro" id="IPR013686">
    <property type="entry name" value="Polypept-transport_assoc_ShlB"/>
</dbReference>
<dbReference type="GO" id="GO:0006811">
    <property type="term" value="P:monoatomic ion transport"/>
    <property type="evidence" value="ECO:0007669"/>
    <property type="project" value="UniProtKB-KW"/>
</dbReference>
<dbReference type="InterPro" id="IPR051544">
    <property type="entry name" value="TPS_OM_transporter"/>
</dbReference>
<dbReference type="OrthoDB" id="290122at2"/>
<organism evidence="12 13">
    <name type="scientific">Brenneria rubrifaciens</name>
    <dbReference type="NCBI Taxonomy" id="55213"/>
    <lineage>
        <taxon>Bacteria</taxon>
        <taxon>Pseudomonadati</taxon>
        <taxon>Pseudomonadota</taxon>
        <taxon>Gammaproteobacteria</taxon>
        <taxon>Enterobacterales</taxon>
        <taxon>Pectobacteriaceae</taxon>
        <taxon>Brenneria</taxon>
    </lineage>
</organism>
<dbReference type="PANTHER" id="PTHR34597">
    <property type="entry name" value="SLR1661 PROTEIN"/>
    <property type="match status" value="1"/>
</dbReference>
<dbReference type="EMBL" id="CP034035">
    <property type="protein sequence ID" value="QCR10089.1"/>
    <property type="molecule type" value="Genomic_DNA"/>
</dbReference>
<evidence type="ECO:0000256" key="2">
    <source>
        <dbReference type="ARBA" id="ARBA00009055"/>
    </source>
</evidence>
<evidence type="ECO:0000259" key="11">
    <source>
        <dbReference type="PROSITE" id="PS51779"/>
    </source>
</evidence>
<dbReference type="InterPro" id="IPR034746">
    <property type="entry name" value="POTRA"/>
</dbReference>
<evidence type="ECO:0000256" key="7">
    <source>
        <dbReference type="ARBA" id="ARBA00023065"/>
    </source>
</evidence>
<dbReference type="RefSeq" id="WP_137715080.1">
    <property type="nucleotide sequence ID" value="NZ_CP034035.1"/>
</dbReference>
<comment type="similarity">
    <text evidence="2">Belongs to the TPS (TC 1.B.20) family.</text>
</comment>
<evidence type="ECO:0000256" key="8">
    <source>
        <dbReference type="ARBA" id="ARBA00023136"/>
    </source>
</evidence>